<accession>A0A8J4SU72</accession>
<comment type="caution">
    <text evidence="2">The sequence shown here is derived from an EMBL/GenBank/DDBJ whole genome shotgun (WGS) entry which is preliminary data.</text>
</comment>
<evidence type="ECO:0000259" key="1">
    <source>
        <dbReference type="Pfam" id="PF00373"/>
    </source>
</evidence>
<sequence>MIARYLVNGNDHCYVINDKVYNDDLHLLQVCKRIFVHKPYLLDCSPVVEQSPLCNTLNPKQNLPATSWNPHPQGVESTVNVGAVSSRSNQLPQKFPQSTLQTCCVLCHVKSSSVDASQFPQYGLNSVSADNRIPPLTLTYQAYLGVQYYPLDPSRITEEQTRYQIFLQVRSDLLSGRMQASEDLFISLCGLILQCKSRQPALVEYQFLDTVRHCPSYGQLKFSVKDLVTNKKCLLGLSPIGITIEETQSNVIKFNW</sequence>
<dbReference type="PANTHER" id="PTHR23280">
    <property type="entry name" value="4.1 G PROTEIN"/>
    <property type="match status" value="1"/>
</dbReference>
<evidence type="ECO:0000313" key="2">
    <source>
        <dbReference type="EMBL" id="KAF5406368.1"/>
    </source>
</evidence>
<dbReference type="OrthoDB" id="6235974at2759"/>
<dbReference type="SUPFAM" id="SSF47031">
    <property type="entry name" value="Second domain of FERM"/>
    <property type="match status" value="1"/>
</dbReference>
<dbReference type="InterPro" id="IPR019748">
    <property type="entry name" value="FERM_central"/>
</dbReference>
<dbReference type="Proteomes" id="UP000748531">
    <property type="component" value="Unassembled WGS sequence"/>
</dbReference>
<name>A0A8J4SU72_9TREM</name>
<protein>
    <recommendedName>
        <fullName evidence="1">FERM central domain-containing protein</fullName>
    </recommendedName>
</protein>
<evidence type="ECO:0000313" key="3">
    <source>
        <dbReference type="Proteomes" id="UP000748531"/>
    </source>
</evidence>
<reference evidence="2" key="1">
    <citation type="submission" date="2019-05" db="EMBL/GenBank/DDBJ databases">
        <title>Annotation for the trematode Paragonimus heterotremus.</title>
        <authorList>
            <person name="Choi Y.-J."/>
        </authorList>
    </citation>
    <scope>NUCLEOTIDE SEQUENCE</scope>
    <source>
        <strain evidence="2">LC</strain>
    </source>
</reference>
<gene>
    <name evidence="2" type="ORF">PHET_00106</name>
</gene>
<feature type="domain" description="FERM central" evidence="1">
    <location>
        <begin position="153"/>
        <end position="196"/>
    </location>
</feature>
<dbReference type="PANTHER" id="PTHR23280:SF21">
    <property type="entry name" value="PROTEIN 4.1 HOMOLOG"/>
    <property type="match status" value="1"/>
</dbReference>
<dbReference type="CDD" id="cd14473">
    <property type="entry name" value="FERM_B-lobe"/>
    <property type="match status" value="1"/>
</dbReference>
<dbReference type="GO" id="GO:0031032">
    <property type="term" value="P:actomyosin structure organization"/>
    <property type="evidence" value="ECO:0007669"/>
    <property type="project" value="TreeGrafter"/>
</dbReference>
<dbReference type="AlphaFoldDB" id="A0A8J4SU72"/>
<keyword evidence="3" id="KW-1185">Reference proteome</keyword>
<dbReference type="Pfam" id="PF00373">
    <property type="entry name" value="FERM_M"/>
    <property type="match status" value="1"/>
</dbReference>
<proteinExistence type="predicted"/>
<dbReference type="Gene3D" id="1.20.80.10">
    <property type="match status" value="1"/>
</dbReference>
<dbReference type="InterPro" id="IPR035963">
    <property type="entry name" value="FERM_2"/>
</dbReference>
<organism evidence="2 3">
    <name type="scientific">Paragonimus heterotremus</name>
    <dbReference type="NCBI Taxonomy" id="100268"/>
    <lineage>
        <taxon>Eukaryota</taxon>
        <taxon>Metazoa</taxon>
        <taxon>Spiralia</taxon>
        <taxon>Lophotrochozoa</taxon>
        <taxon>Platyhelminthes</taxon>
        <taxon>Trematoda</taxon>
        <taxon>Digenea</taxon>
        <taxon>Plagiorchiida</taxon>
        <taxon>Troglotremata</taxon>
        <taxon>Troglotrematidae</taxon>
        <taxon>Paragonimus</taxon>
    </lineage>
</organism>
<dbReference type="InterPro" id="IPR014352">
    <property type="entry name" value="FERM/acyl-CoA-bd_prot_sf"/>
</dbReference>
<dbReference type="GO" id="GO:0005856">
    <property type="term" value="C:cytoskeleton"/>
    <property type="evidence" value="ECO:0007669"/>
    <property type="project" value="TreeGrafter"/>
</dbReference>
<dbReference type="EMBL" id="LUCH01000023">
    <property type="protein sequence ID" value="KAF5406368.1"/>
    <property type="molecule type" value="Genomic_DNA"/>
</dbReference>